<keyword evidence="6" id="KW-0119">Carbohydrate metabolism</keyword>
<dbReference type="PANTHER" id="PTHR43085">
    <property type="entry name" value="HEXOKINASE FAMILY MEMBER"/>
    <property type="match status" value="1"/>
</dbReference>
<sequence length="315" mass="34709">MNKQSYHVALVGECMVELSGAPLSRSYGGDTLNTALYLSRLLSKDEVTVSFATALGDDAISDEMLENWQSEGIVTGLVSRIPGKMPGLYLVETDPQGERTFHYWRSDSAAKRYFDDISPLEKIIKGEGLDLLYFSGISVAILPIEGRNKLLSLIREARRHGTTIVFDNNYRPRLWQGGDVQDWYGECLRVTDLALITEDDDEAVWGDRDIATRCQAFGCQEVVIKRGAEPCSVVTDLQRTAPQQFSIAGESVVRVVDTCAAGDSFAAGYLAGYIKQWPIPTRAALAHKLASIVIQYPGAVIEKSAMPDTSVFERT</sequence>
<name>A0A128F250_9GAMM</name>
<evidence type="ECO:0000256" key="9">
    <source>
        <dbReference type="ARBA" id="ARBA00050729"/>
    </source>
</evidence>
<evidence type="ECO:0000313" key="16">
    <source>
        <dbReference type="EMBL" id="CZF80494.1"/>
    </source>
</evidence>
<organism evidence="16 17">
    <name type="scientific">Grimontia marina</name>
    <dbReference type="NCBI Taxonomy" id="646534"/>
    <lineage>
        <taxon>Bacteria</taxon>
        <taxon>Pseudomonadati</taxon>
        <taxon>Pseudomonadota</taxon>
        <taxon>Gammaproteobacteria</taxon>
        <taxon>Vibrionales</taxon>
        <taxon>Vibrionaceae</taxon>
        <taxon>Grimontia</taxon>
    </lineage>
</organism>
<keyword evidence="2 16" id="KW-0808">Transferase</keyword>
<comment type="similarity">
    <text evidence="1">Belongs to the carbohydrate kinase PfkB family.</text>
</comment>
<reference evidence="17" key="1">
    <citation type="submission" date="2016-02" db="EMBL/GenBank/DDBJ databases">
        <authorList>
            <person name="Rodrigo-Torres Lidia"/>
            <person name="Arahal R.David."/>
        </authorList>
    </citation>
    <scope>NUCLEOTIDE SEQUENCE [LARGE SCALE GENOMIC DNA]</scope>
    <source>
        <strain evidence="17">CECT 8713</strain>
    </source>
</reference>
<evidence type="ECO:0000256" key="4">
    <source>
        <dbReference type="ARBA" id="ARBA00022777"/>
    </source>
</evidence>
<evidence type="ECO:0000256" key="11">
    <source>
        <dbReference type="ARBA" id="ARBA00066369"/>
    </source>
</evidence>
<dbReference type="Gene3D" id="3.40.1190.20">
    <property type="match status" value="1"/>
</dbReference>
<comment type="pathway">
    <text evidence="7">Carbohydrate acid metabolism; 2-dehydro-3-deoxy-D-gluconate degradation; D-glyceraldehyde 3-phosphate and pyruvate from 2-dehydro-3-deoxy-D-gluconate: step 1/2.</text>
</comment>
<evidence type="ECO:0000256" key="12">
    <source>
        <dbReference type="ARBA" id="ARBA00067931"/>
    </source>
</evidence>
<dbReference type="PROSITE" id="PS00584">
    <property type="entry name" value="PFKB_KINASES_2"/>
    <property type="match status" value="1"/>
</dbReference>
<dbReference type="InterPro" id="IPR011611">
    <property type="entry name" value="PfkB_dom"/>
</dbReference>
<dbReference type="InterPro" id="IPR029056">
    <property type="entry name" value="Ribokinase-like"/>
</dbReference>
<evidence type="ECO:0000256" key="10">
    <source>
        <dbReference type="ARBA" id="ARBA00054997"/>
    </source>
</evidence>
<comment type="catalytic activity">
    <reaction evidence="9">
        <text>2-dehydro-3-deoxy-D-gluconate + ATP = 2-dehydro-3-deoxy-6-phospho-D-gluconate + ADP + H(+)</text>
        <dbReference type="Rhea" id="RHEA:14797"/>
        <dbReference type="ChEBI" id="CHEBI:15378"/>
        <dbReference type="ChEBI" id="CHEBI:30616"/>
        <dbReference type="ChEBI" id="CHEBI:57569"/>
        <dbReference type="ChEBI" id="CHEBI:57990"/>
        <dbReference type="ChEBI" id="CHEBI:456216"/>
        <dbReference type="EC" id="2.7.1.45"/>
    </reaction>
</comment>
<dbReference type="GO" id="GO:0005829">
    <property type="term" value="C:cytosol"/>
    <property type="evidence" value="ECO:0007669"/>
    <property type="project" value="TreeGrafter"/>
</dbReference>
<evidence type="ECO:0000256" key="13">
    <source>
        <dbReference type="ARBA" id="ARBA00075711"/>
    </source>
</evidence>
<dbReference type="InterPro" id="IPR050306">
    <property type="entry name" value="PfkB_Carbo_kinase"/>
</dbReference>
<dbReference type="GO" id="GO:0019698">
    <property type="term" value="P:D-galacturonate catabolic process"/>
    <property type="evidence" value="ECO:0007669"/>
    <property type="project" value="TreeGrafter"/>
</dbReference>
<dbReference type="AlphaFoldDB" id="A0A128F250"/>
<dbReference type="GO" id="GO:0005524">
    <property type="term" value="F:ATP binding"/>
    <property type="evidence" value="ECO:0007669"/>
    <property type="project" value="UniProtKB-KW"/>
</dbReference>
<keyword evidence="4 16" id="KW-0418">Kinase</keyword>
<evidence type="ECO:0000256" key="2">
    <source>
        <dbReference type="ARBA" id="ARBA00022679"/>
    </source>
</evidence>
<evidence type="ECO:0000256" key="7">
    <source>
        <dbReference type="ARBA" id="ARBA00043951"/>
    </source>
</evidence>
<evidence type="ECO:0000259" key="15">
    <source>
        <dbReference type="Pfam" id="PF00294"/>
    </source>
</evidence>
<evidence type="ECO:0000256" key="5">
    <source>
        <dbReference type="ARBA" id="ARBA00022840"/>
    </source>
</evidence>
<evidence type="ECO:0000256" key="1">
    <source>
        <dbReference type="ARBA" id="ARBA00010688"/>
    </source>
</evidence>
<evidence type="ECO:0000313" key="17">
    <source>
        <dbReference type="Proteomes" id="UP000073601"/>
    </source>
</evidence>
<feature type="domain" description="Carbohydrate kinase PfkB" evidence="15">
    <location>
        <begin position="17"/>
        <end position="300"/>
    </location>
</feature>
<dbReference type="GO" id="GO:0006974">
    <property type="term" value="P:DNA damage response"/>
    <property type="evidence" value="ECO:0007669"/>
    <property type="project" value="TreeGrafter"/>
</dbReference>
<accession>A0A128F250</accession>
<comment type="function">
    <text evidence="10">Catalyzes the phosphorylation of 2-keto-3-deoxygluconate (KDG) to produce 2-keto-3-deoxy-6-phosphogluconate (KDPG).</text>
</comment>
<keyword evidence="5" id="KW-0067">ATP-binding</keyword>
<evidence type="ECO:0000256" key="6">
    <source>
        <dbReference type="ARBA" id="ARBA00023277"/>
    </source>
</evidence>
<dbReference type="GO" id="GO:0042840">
    <property type="term" value="P:D-glucuronate catabolic process"/>
    <property type="evidence" value="ECO:0007669"/>
    <property type="project" value="TreeGrafter"/>
</dbReference>
<dbReference type="EMBL" id="FIZY01000010">
    <property type="protein sequence ID" value="CZF80494.1"/>
    <property type="molecule type" value="Genomic_DNA"/>
</dbReference>
<dbReference type="InterPro" id="IPR002173">
    <property type="entry name" value="Carboh/pur_kinase_PfkB_CS"/>
</dbReference>
<evidence type="ECO:0000256" key="3">
    <source>
        <dbReference type="ARBA" id="ARBA00022741"/>
    </source>
</evidence>
<proteinExistence type="inferred from homology"/>
<protein>
    <recommendedName>
        <fullName evidence="12">2-dehydro-3-deoxygluconokinase</fullName>
        <ecNumber evidence="11">2.7.1.45</ecNumber>
    </recommendedName>
    <alternativeName>
        <fullName evidence="13">2-keto-3-deoxygluconokinase</fullName>
    </alternativeName>
    <alternativeName>
        <fullName evidence="14">3-deoxy-2-oxo-D-gluconate kinase</fullName>
    </alternativeName>
    <alternativeName>
        <fullName evidence="8">KDG kinase</fullName>
    </alternativeName>
</protein>
<dbReference type="Pfam" id="PF00294">
    <property type="entry name" value="PfkB"/>
    <property type="match status" value="1"/>
</dbReference>
<dbReference type="EC" id="2.7.1.45" evidence="11"/>
<gene>
    <name evidence="16" type="primary">kdgK_1</name>
    <name evidence="16" type="ORF">GMA8713_01425</name>
</gene>
<keyword evidence="17" id="KW-1185">Reference proteome</keyword>
<dbReference type="GO" id="GO:0008673">
    <property type="term" value="F:2-dehydro-3-deoxygluconokinase activity"/>
    <property type="evidence" value="ECO:0007669"/>
    <property type="project" value="UniProtKB-EC"/>
</dbReference>
<dbReference type="Proteomes" id="UP000073601">
    <property type="component" value="Unassembled WGS sequence"/>
</dbReference>
<dbReference type="PANTHER" id="PTHR43085:SF15">
    <property type="entry name" value="2-DEHYDRO-3-DEOXYGLUCONOKINASE"/>
    <property type="match status" value="1"/>
</dbReference>
<keyword evidence="3" id="KW-0547">Nucleotide-binding</keyword>
<dbReference type="FunFam" id="3.40.1190.20:FF:000011">
    <property type="entry name" value="2-dehydro-3-deoxygluconokinase, putative"/>
    <property type="match status" value="1"/>
</dbReference>
<evidence type="ECO:0000256" key="8">
    <source>
        <dbReference type="ARBA" id="ARBA00044254"/>
    </source>
</evidence>
<dbReference type="CDD" id="cd01166">
    <property type="entry name" value="KdgK"/>
    <property type="match status" value="1"/>
</dbReference>
<dbReference type="SUPFAM" id="SSF53613">
    <property type="entry name" value="Ribokinase-like"/>
    <property type="match status" value="1"/>
</dbReference>
<evidence type="ECO:0000256" key="14">
    <source>
        <dbReference type="ARBA" id="ARBA00080545"/>
    </source>
</evidence>